<keyword evidence="2 4" id="KW-0378">Hydrolase</keyword>
<comment type="similarity">
    <text evidence="1 4">Belongs to the glycosyl hydrolase 26 family.</text>
</comment>
<dbReference type="Gene3D" id="3.20.20.80">
    <property type="entry name" value="Glycosidases"/>
    <property type="match status" value="1"/>
</dbReference>
<evidence type="ECO:0000256" key="2">
    <source>
        <dbReference type="ARBA" id="ARBA00022801"/>
    </source>
</evidence>
<evidence type="ECO:0000256" key="4">
    <source>
        <dbReference type="PROSITE-ProRule" id="PRU01100"/>
    </source>
</evidence>
<dbReference type="InterPro" id="IPR022790">
    <property type="entry name" value="GH26_dom"/>
</dbReference>
<dbReference type="PROSITE" id="PS51318">
    <property type="entry name" value="TAT"/>
    <property type="match status" value="1"/>
</dbReference>
<dbReference type="PROSITE" id="PS51764">
    <property type="entry name" value="GH26"/>
    <property type="match status" value="1"/>
</dbReference>
<evidence type="ECO:0000313" key="7">
    <source>
        <dbReference type="Proteomes" id="UP000763557"/>
    </source>
</evidence>
<gene>
    <name evidence="6" type="ORF">GC106_59330</name>
</gene>
<keyword evidence="3 4" id="KW-0326">Glycosidase</keyword>
<feature type="domain" description="GH26" evidence="5">
    <location>
        <begin position="55"/>
        <end position="374"/>
    </location>
</feature>
<feature type="active site" description="Nucleophile" evidence="4">
    <location>
        <position position="312"/>
    </location>
</feature>
<evidence type="ECO:0000313" key="6">
    <source>
        <dbReference type="EMBL" id="NRN68690.1"/>
    </source>
</evidence>
<comment type="caution">
    <text evidence="6">The sequence shown here is derived from an EMBL/GenBank/DDBJ whole genome shotgun (WGS) entry which is preliminary data.</text>
</comment>
<protein>
    <submittedName>
        <fullName evidence="6">Mannan endo-1,4-beta-mannosidase A and B</fullName>
    </submittedName>
</protein>
<evidence type="ECO:0000256" key="1">
    <source>
        <dbReference type="ARBA" id="ARBA00007754"/>
    </source>
</evidence>
<reference evidence="6 7" key="1">
    <citation type="submission" date="2020-01" db="EMBL/GenBank/DDBJ databases">
        <title>Kibdelosporangium persica a novel Actinomycetes from a hot desert in Iran.</title>
        <authorList>
            <person name="Safaei N."/>
            <person name="Zaburannyi N."/>
            <person name="Mueller R."/>
            <person name="Wink J."/>
        </authorList>
    </citation>
    <scope>NUCLEOTIDE SEQUENCE [LARGE SCALE GENOMIC DNA]</scope>
    <source>
        <strain evidence="6 7">4NS15</strain>
    </source>
</reference>
<dbReference type="InterPro" id="IPR000805">
    <property type="entry name" value="Glyco_hydro_26"/>
</dbReference>
<dbReference type="InterPro" id="IPR006311">
    <property type="entry name" value="TAT_signal"/>
</dbReference>
<sequence length="416" mass="46645">MAEEIGRRRFIAAAAGAIALGAAGGVVLGQQQWFGPDERAEQETKPVAADPSATADAQAVLRWFKQLPTRDSLRVVSGQQIDDITAASYDRFIEALVKRTGRYPAMVGVMVREGWTRADTRILIDHWKRGGLITVDIHPSNPWNPAGGASSAWVKDPKAAKPDLRALLATSDASPPRSAWRAQLEKLGDLVEELGSAGVVVLLRPLHEGNGSWFWWGQDMVSRKTYLRDLYRDVFFYITQSRRLHNALFVYSPGASWDGPALSYYPGDEYVDIVAPSRYDDDLLMLGERRGQSPNNDYKDVVSTGKPLGFGECGPSTKLDGSWDARTIIRRIRENYPAMTYFHCWHGWDDKIMELARNRYTEELMNDPWVITRDKVDWRPENGTTATSTSRQAVVTSAPPTATTKRYTFVRPHVTR</sequence>
<feature type="active site" description="Proton donor" evidence="4">
    <location>
        <position position="208"/>
    </location>
</feature>
<dbReference type="Proteomes" id="UP000763557">
    <property type="component" value="Unassembled WGS sequence"/>
</dbReference>
<evidence type="ECO:0000259" key="5">
    <source>
        <dbReference type="PROSITE" id="PS51764"/>
    </source>
</evidence>
<keyword evidence="7" id="KW-1185">Reference proteome</keyword>
<dbReference type="EMBL" id="JAAATY010000021">
    <property type="protein sequence ID" value="NRN68690.1"/>
    <property type="molecule type" value="Genomic_DNA"/>
</dbReference>
<dbReference type="InterPro" id="IPR017853">
    <property type="entry name" value="GH"/>
</dbReference>
<name>A0ABX2FCP9_9PSEU</name>
<evidence type="ECO:0000256" key="3">
    <source>
        <dbReference type="ARBA" id="ARBA00023295"/>
    </source>
</evidence>
<proteinExistence type="inferred from homology"/>
<dbReference type="RefSeq" id="WP_173138087.1">
    <property type="nucleotide sequence ID" value="NZ_CBCSGW010000006.1"/>
</dbReference>
<dbReference type="SUPFAM" id="SSF51445">
    <property type="entry name" value="(Trans)glycosidases"/>
    <property type="match status" value="1"/>
</dbReference>
<organism evidence="6 7">
    <name type="scientific">Kibdelosporangium persicum</name>
    <dbReference type="NCBI Taxonomy" id="2698649"/>
    <lineage>
        <taxon>Bacteria</taxon>
        <taxon>Bacillati</taxon>
        <taxon>Actinomycetota</taxon>
        <taxon>Actinomycetes</taxon>
        <taxon>Pseudonocardiales</taxon>
        <taxon>Pseudonocardiaceae</taxon>
        <taxon>Kibdelosporangium</taxon>
    </lineage>
</organism>
<accession>A0ABX2FCP9</accession>
<dbReference type="PANTHER" id="PTHR40079:SF4">
    <property type="entry name" value="GH26 DOMAIN-CONTAINING PROTEIN-RELATED"/>
    <property type="match status" value="1"/>
</dbReference>
<dbReference type="PRINTS" id="PR00739">
    <property type="entry name" value="GLHYDRLASE26"/>
</dbReference>
<dbReference type="PANTHER" id="PTHR40079">
    <property type="entry name" value="MANNAN ENDO-1,4-BETA-MANNOSIDASE E-RELATED"/>
    <property type="match status" value="1"/>
</dbReference>
<dbReference type="Pfam" id="PF02156">
    <property type="entry name" value="Glyco_hydro_26"/>
    <property type="match status" value="1"/>
</dbReference>